<dbReference type="EMBL" id="LR797206">
    <property type="protein sequence ID" value="CAB4194253.1"/>
    <property type="molecule type" value="Genomic_DNA"/>
</dbReference>
<dbReference type="EMBL" id="LR797142">
    <property type="protein sequence ID" value="CAB4189980.1"/>
    <property type="molecule type" value="Genomic_DNA"/>
</dbReference>
<evidence type="ECO:0000313" key="2">
    <source>
        <dbReference type="EMBL" id="CAB4186133.1"/>
    </source>
</evidence>
<organism evidence="4">
    <name type="scientific">uncultured Caudovirales phage</name>
    <dbReference type="NCBI Taxonomy" id="2100421"/>
    <lineage>
        <taxon>Viruses</taxon>
        <taxon>Duplodnaviria</taxon>
        <taxon>Heunggongvirae</taxon>
        <taxon>Uroviricota</taxon>
        <taxon>Caudoviricetes</taxon>
        <taxon>Peduoviridae</taxon>
        <taxon>Maltschvirus</taxon>
        <taxon>Maltschvirus maltsch</taxon>
    </lineage>
</organism>
<evidence type="ECO:0000313" key="6">
    <source>
        <dbReference type="EMBL" id="CAB5230963.1"/>
    </source>
</evidence>
<evidence type="ECO:0000313" key="3">
    <source>
        <dbReference type="EMBL" id="CAB4189980.1"/>
    </source>
</evidence>
<dbReference type="EMBL" id="LR798425">
    <property type="protein sequence ID" value="CAB5230963.1"/>
    <property type="molecule type" value="Genomic_DNA"/>
</dbReference>
<sequence length="129" mass="14006">MKYLLIFILCFSCSSGESKIAESSTDISSLAHSSRARFEIIYKEAGKPDADTKVIQSESLGGIGEQSKILEAINAVIRALPDVQNVESKWLSTLAYLIGFLFAVAIIVLLFQSGVGAWVKSLFGMVTKK</sequence>
<evidence type="ECO:0000313" key="5">
    <source>
        <dbReference type="EMBL" id="CAB4217302.1"/>
    </source>
</evidence>
<keyword evidence="1" id="KW-1133">Transmembrane helix</keyword>
<dbReference type="EMBL" id="LR797090">
    <property type="protein sequence ID" value="CAB4186133.1"/>
    <property type="molecule type" value="Genomic_DNA"/>
</dbReference>
<keyword evidence="1" id="KW-0472">Membrane</keyword>
<evidence type="ECO:0000256" key="1">
    <source>
        <dbReference type="SAM" id="Phobius"/>
    </source>
</evidence>
<gene>
    <name evidence="2" type="ORF">UFOVP1137_12</name>
    <name evidence="3" type="ORF">UFOVP1199_26</name>
    <name evidence="4" type="ORF">UFOVP1257_17</name>
    <name evidence="5" type="ORF">UFOVP1498_23</name>
    <name evidence="6" type="ORF">UFOVP1587_11</name>
</gene>
<reference evidence="4" key="1">
    <citation type="submission" date="2020-05" db="EMBL/GenBank/DDBJ databases">
        <authorList>
            <person name="Chiriac C."/>
            <person name="Salcher M."/>
            <person name="Ghai R."/>
            <person name="Kavagutti S V."/>
        </authorList>
    </citation>
    <scope>NUCLEOTIDE SEQUENCE</scope>
</reference>
<dbReference type="EMBL" id="LR797442">
    <property type="protein sequence ID" value="CAB4217302.1"/>
    <property type="molecule type" value="Genomic_DNA"/>
</dbReference>
<proteinExistence type="predicted"/>
<name>A0A6J5RAW5_9CAUD</name>
<evidence type="ECO:0000313" key="4">
    <source>
        <dbReference type="EMBL" id="CAB4194253.1"/>
    </source>
</evidence>
<accession>A0A6J5RAW5</accession>
<protein>
    <submittedName>
        <fullName evidence="4">Uncharacterized protein</fullName>
    </submittedName>
</protein>
<feature type="transmembrane region" description="Helical" evidence="1">
    <location>
        <begin position="94"/>
        <end position="119"/>
    </location>
</feature>
<keyword evidence="1" id="KW-0812">Transmembrane</keyword>